<keyword evidence="1" id="KW-0175">Coiled coil</keyword>
<keyword evidence="3" id="KW-0614">Plasmid</keyword>
<geneLocation type="plasmid" evidence="2 4">
    <name>3</name>
</geneLocation>
<proteinExistence type="predicted"/>
<geneLocation type="plasmid" evidence="3 5">
    <name>unnamed1</name>
</geneLocation>
<evidence type="ECO:0000256" key="1">
    <source>
        <dbReference type="SAM" id="Coils"/>
    </source>
</evidence>
<accession>A0A0B5NB45</accession>
<reference evidence="3 5" key="2">
    <citation type="submission" date="2020-05" db="EMBL/GenBank/DDBJ databases">
        <title>FDA dAtabase for Regulatory Grade micrObial Sequences (FDA-ARGOS): Supporting development and validation of Infectious Disease Dx tests.</title>
        <authorList>
            <person name="Nelson B."/>
            <person name="Plummer A."/>
            <person name="Tallon L."/>
            <person name="Sadzewicz L."/>
            <person name="Zhao X."/>
            <person name="Vavikolanu K."/>
            <person name="Mehta A."/>
            <person name="Aluvathingal J."/>
            <person name="Nadendla S."/>
            <person name="Myers T."/>
            <person name="Yan Y."/>
            <person name="Sichtig H."/>
        </authorList>
    </citation>
    <scope>NUCLEOTIDE SEQUENCE [LARGE SCALE GENOMIC DNA]</scope>
    <source>
        <strain evidence="3 5">FDAARGOS_795</strain>
        <plasmid evidence="3 5">unnamed1</plasmid>
    </source>
</reference>
<gene>
    <name evidence="2" type="ORF">BF38_6156</name>
    <name evidence="3" type="ORF">FOC89_00475</name>
</gene>
<dbReference type="Proteomes" id="UP000501107">
    <property type="component" value="Plasmid unnamed1"/>
</dbReference>
<dbReference type="Gene3D" id="3.30.830.10">
    <property type="entry name" value="Metalloenzyme, LuxS/M16 peptidase-like"/>
    <property type="match status" value="1"/>
</dbReference>
<dbReference type="Proteomes" id="UP000031876">
    <property type="component" value="Plasmid 3"/>
</dbReference>
<dbReference type="EMBL" id="CP053977">
    <property type="protein sequence ID" value="QKH22493.1"/>
    <property type="molecule type" value="Genomic_DNA"/>
</dbReference>
<dbReference type="InterPro" id="IPR011249">
    <property type="entry name" value="Metalloenz_LuxS/M16"/>
</dbReference>
<name>A0A0B5NB45_BACTU</name>
<protein>
    <submittedName>
        <fullName evidence="2">Zn-dependent peptidase</fullName>
    </submittedName>
</protein>
<dbReference type="GO" id="GO:0046872">
    <property type="term" value="F:metal ion binding"/>
    <property type="evidence" value="ECO:0007669"/>
    <property type="project" value="InterPro"/>
</dbReference>
<feature type="coiled-coil region" evidence="1">
    <location>
        <begin position="284"/>
        <end position="331"/>
    </location>
</feature>
<dbReference type="AlphaFoldDB" id="A0A0B5NB45"/>
<dbReference type="EMBL" id="CP009332">
    <property type="protein sequence ID" value="AJG73640.1"/>
    <property type="molecule type" value="Genomic_DNA"/>
</dbReference>
<evidence type="ECO:0000313" key="5">
    <source>
        <dbReference type="Proteomes" id="UP000501107"/>
    </source>
</evidence>
<dbReference type="RefSeq" id="WP_000559155.1">
    <property type="nucleotide sequence ID" value="NZ_CP009332.1"/>
</dbReference>
<dbReference type="SUPFAM" id="SSF63411">
    <property type="entry name" value="LuxS/MPP-like metallohydrolase"/>
    <property type="match status" value="1"/>
</dbReference>
<organism evidence="3 5">
    <name type="scientific">Bacillus thuringiensis</name>
    <dbReference type="NCBI Taxonomy" id="1428"/>
    <lineage>
        <taxon>Bacteria</taxon>
        <taxon>Bacillati</taxon>
        <taxon>Bacillota</taxon>
        <taxon>Bacilli</taxon>
        <taxon>Bacillales</taxon>
        <taxon>Bacillaceae</taxon>
        <taxon>Bacillus</taxon>
        <taxon>Bacillus cereus group</taxon>
    </lineage>
</organism>
<sequence length="373" mass="43295">MHYNVKYKQRMGKIIVLPESEEDDHIKFYLLTGTREDEVAGLAHLYEHLLVDQVEEKYSTGIYAYTNRDVICIKIMPDKDNCAVLKYLLQITTDAVFDILNKSYLKHTQSLIGQELALKSANMSYYLQDSPYEALWDKNGLGKEMDHPNVDIGWDIFNSYINRNKASQFSILLSRKQLNHLKDIFSHIEVGENENVVFNEDSSCSYLPKVIDKKLGSNLPTNSMVKIMGYGLYLKGFEDKDLYYITLISRIINKKIQVLRKYSCYLAMCYPIFHRNEVSFFIMYSSTRNQMDQVDQKIKNILQENVTEMDVAEISNNLNSLNDKKVQEIREEMAALYQNSLFLNEFSSKTDINQINNILGIINSRTMGEVIFS</sequence>
<dbReference type="KEGG" id="btw:BF38_6156"/>
<evidence type="ECO:0000313" key="2">
    <source>
        <dbReference type="EMBL" id="AJG73640.1"/>
    </source>
</evidence>
<evidence type="ECO:0000313" key="4">
    <source>
        <dbReference type="Proteomes" id="UP000031876"/>
    </source>
</evidence>
<evidence type="ECO:0000313" key="3">
    <source>
        <dbReference type="EMBL" id="QKH22493.1"/>
    </source>
</evidence>
<reference evidence="2 4" key="1">
    <citation type="journal article" date="2015" name="Genome Announc.">
        <title>Complete genome sequences for 35 biothreat assay-relevant bacillus species.</title>
        <authorList>
            <person name="Johnson S.L."/>
            <person name="Daligault H.E."/>
            <person name="Davenport K.W."/>
            <person name="Jaissle J."/>
            <person name="Frey K.G."/>
            <person name="Ladner J.T."/>
            <person name="Broomall S.M."/>
            <person name="Bishop-Lilly K.A."/>
            <person name="Bruce D.C."/>
            <person name="Gibbons H.S."/>
            <person name="Coyne S.R."/>
            <person name="Lo C.C."/>
            <person name="Meincke L."/>
            <person name="Munk A.C."/>
            <person name="Koroleva G.I."/>
            <person name="Rosenzweig C.N."/>
            <person name="Palacios G.F."/>
            <person name="Redden C.L."/>
            <person name="Minogue T.D."/>
            <person name="Chain P.S."/>
        </authorList>
    </citation>
    <scope>NUCLEOTIDE SEQUENCE [LARGE SCALE GENOMIC DNA]</scope>
    <source>
        <strain evidence="2 4">HD1011</strain>
        <plasmid evidence="2 4">3</plasmid>
    </source>
</reference>